<dbReference type="PROSITE" id="PS00455">
    <property type="entry name" value="AMP_BINDING"/>
    <property type="match status" value="1"/>
</dbReference>
<dbReference type="PROSITE" id="PS00012">
    <property type="entry name" value="PHOSPHOPANTETHEINE"/>
    <property type="match status" value="1"/>
</dbReference>
<dbReference type="SUPFAM" id="SSF56801">
    <property type="entry name" value="Acetyl-CoA synthetase-like"/>
    <property type="match status" value="2"/>
</dbReference>
<organism evidence="7 8">
    <name type="scientific">Methylobacter tundripaludum</name>
    <dbReference type="NCBI Taxonomy" id="173365"/>
    <lineage>
        <taxon>Bacteria</taxon>
        <taxon>Pseudomonadati</taxon>
        <taxon>Pseudomonadota</taxon>
        <taxon>Gammaproteobacteria</taxon>
        <taxon>Methylococcales</taxon>
        <taxon>Methylococcaceae</taxon>
        <taxon>Methylobacter</taxon>
    </lineage>
</organism>
<dbReference type="CDD" id="cd19543">
    <property type="entry name" value="DCL_NRPS"/>
    <property type="match status" value="1"/>
</dbReference>
<dbReference type="FunFam" id="3.40.50.12780:FF:000012">
    <property type="entry name" value="Non-ribosomal peptide synthetase"/>
    <property type="match status" value="2"/>
</dbReference>
<dbReference type="Gene3D" id="1.10.1200.10">
    <property type="entry name" value="ACP-like"/>
    <property type="match status" value="1"/>
</dbReference>
<dbReference type="Gene3D" id="3.30.559.10">
    <property type="entry name" value="Chloramphenicol acetyltransferase-like domain"/>
    <property type="match status" value="3"/>
</dbReference>
<dbReference type="SUPFAM" id="SSF47336">
    <property type="entry name" value="ACP-like"/>
    <property type="match status" value="2"/>
</dbReference>
<dbReference type="NCBIfam" id="NF003417">
    <property type="entry name" value="PRK04813.1"/>
    <property type="match status" value="2"/>
</dbReference>
<feature type="domain" description="Carrier" evidence="6">
    <location>
        <begin position="2532"/>
        <end position="2607"/>
    </location>
</feature>
<dbReference type="Gene3D" id="2.30.38.10">
    <property type="entry name" value="Luciferase, Domain 3"/>
    <property type="match status" value="2"/>
</dbReference>
<dbReference type="Gene3D" id="3.30.300.30">
    <property type="match status" value="2"/>
</dbReference>
<dbReference type="GO" id="GO:0005737">
    <property type="term" value="C:cytoplasm"/>
    <property type="evidence" value="ECO:0007669"/>
    <property type="project" value="TreeGrafter"/>
</dbReference>
<dbReference type="Proteomes" id="UP000238071">
    <property type="component" value="Unassembled WGS sequence"/>
</dbReference>
<keyword evidence="8" id="KW-1185">Reference proteome</keyword>
<dbReference type="GO" id="GO:0044550">
    <property type="term" value="P:secondary metabolite biosynthetic process"/>
    <property type="evidence" value="ECO:0007669"/>
    <property type="project" value="UniProtKB-ARBA"/>
</dbReference>
<dbReference type="GO" id="GO:0003824">
    <property type="term" value="F:catalytic activity"/>
    <property type="evidence" value="ECO:0007669"/>
    <property type="project" value="InterPro"/>
</dbReference>
<feature type="domain" description="Carrier" evidence="6">
    <location>
        <begin position="1017"/>
        <end position="1091"/>
    </location>
</feature>
<evidence type="ECO:0000313" key="7">
    <source>
        <dbReference type="EMBL" id="PPK66612.1"/>
    </source>
</evidence>
<dbReference type="CDD" id="cd17646">
    <property type="entry name" value="A_NRPS_AB3403-like"/>
    <property type="match status" value="1"/>
</dbReference>
<dbReference type="FunFam" id="3.40.50.980:FF:000001">
    <property type="entry name" value="Non-ribosomal peptide synthetase"/>
    <property type="match status" value="2"/>
</dbReference>
<evidence type="ECO:0000256" key="3">
    <source>
        <dbReference type="ARBA" id="ARBA00022450"/>
    </source>
</evidence>
<comment type="cofactor">
    <cofactor evidence="1">
        <name>pantetheine 4'-phosphate</name>
        <dbReference type="ChEBI" id="CHEBI:47942"/>
    </cofactor>
</comment>
<keyword evidence="3" id="KW-0596">Phosphopantetheine</keyword>
<dbReference type="FunFam" id="1.10.1200.10:FF:000005">
    <property type="entry name" value="Nonribosomal peptide synthetase 1"/>
    <property type="match status" value="2"/>
</dbReference>
<dbReference type="GO" id="GO:0043041">
    <property type="term" value="P:amino acid activation for nonribosomal peptide biosynthetic process"/>
    <property type="evidence" value="ECO:0007669"/>
    <property type="project" value="TreeGrafter"/>
</dbReference>
<dbReference type="NCBIfam" id="TIGR01720">
    <property type="entry name" value="NRPS-para261"/>
    <property type="match status" value="1"/>
</dbReference>
<dbReference type="InterPro" id="IPR001242">
    <property type="entry name" value="Condensation_dom"/>
</dbReference>
<dbReference type="FunFam" id="3.40.50.980:FF:000002">
    <property type="entry name" value="Enterobactin synthetase component F"/>
    <property type="match status" value="1"/>
</dbReference>
<dbReference type="CDD" id="cd05930">
    <property type="entry name" value="A_NRPS"/>
    <property type="match status" value="1"/>
</dbReference>
<dbReference type="InterPro" id="IPR009081">
    <property type="entry name" value="PP-bd_ACP"/>
</dbReference>
<dbReference type="Pfam" id="PF13193">
    <property type="entry name" value="AMP-binding_C"/>
    <property type="match status" value="2"/>
</dbReference>
<dbReference type="SUPFAM" id="SSF52777">
    <property type="entry name" value="CoA-dependent acyltransferases"/>
    <property type="match status" value="6"/>
</dbReference>
<dbReference type="InterPro" id="IPR000873">
    <property type="entry name" value="AMP-dep_synth/lig_dom"/>
</dbReference>
<keyword evidence="5" id="KW-0677">Repeat</keyword>
<dbReference type="InterPro" id="IPR020806">
    <property type="entry name" value="PKS_PP-bd"/>
</dbReference>
<sequence length="2631" mass="290550">MEKIMTNTAMQSASNSDKLQQAQRTQLIARLRKTDHITGGVIGRRGAGQPAPLSYSQERLWIMSELEPDNPIYNVAGAVQFDGLLNTQALQQGLDEVVRRHEILRSRFVAEGQQVLSGGGLPLTRLDLAGFRQDRAMELFQRCADDFNRQPFRLAGQPPLRALLVILGEREHILLLALHHIVSDRWSVGVLMQEVAALYRAYGDGQPSALPELPIQYGDFCVWQRGQQQKWAKHLDYWRQKLAGAPPLLELPTDRPRPPVPSYRGEMYSFELSAELSREVIELGKQYNATLFMVMAAAFNTLLYRYTGSKELCIGYPVAGRSQTQTAALIGFFVNTLVLRCRSEADLPFSELLLQLREQALQDQNHQELSFGQLLDALNPVRNTSHAPLFQVMLAVQNVPMADFRMQDVSAMPLAINTHTAQFDLTLFVDQRDGKLLGGFEYNTDLFDAATIQRMAGHLQMLLAGVVSKPELPLKQLPLMTQAETKRLLEDWSGVGRAVHAFKAMPISERPTAIHQLFEIQAQTMPDKTALAFAGRRISYGELNSRAQRWAERLMDLGIGAECRVGVCAERSVELIVGLLAALKAGAAYVPLDPSYPEERLDYMLDNAGIELLLTQSALVDKFKHRGINMLYLDQALVEGQTTRTASRPVSPNNTAYIIYTSGSTGQPKGVPVSHRNLLHSTLVRTDYYREPLECFLLLSSFAFDSSVAGIFWTLSQGGCLCLPQQEDLTDPSALAELIDRHRVSHLLALPSFYTAIINDGNIPHLNSLRAVIVAGEACSGETAAEHHRKLSAVQLYNEYGPTEGTVWSSVYHSEKTDADTMLPIGRAIAGVRIYILDEQCQPAPIGISGELCIGGAGLAQGYLNQPALTAEKFIPNPFSADGERLYKTGDLACFRADGEIEFLGRIDNQVKIRGYRIELGEIEARLLQHPAIAAAAVLATEDNPGNKRLTAYIVPSSSEPETQDLQRYLGQALPDFMVPSLFISLDKLPLTPNGKLDHKRLPQPDLSGLSAKHYEEPQTPVERALADIWSELLAVKRVGRHDNFFELGGDSILSIQAVSRARQAGIVITPKLLFQHQTVAALAMAAGHSRQIPAEQGVVTGDVALTPIQHWFFEQNLSNPHHWNQALFLEIKPGLTPDILDSAIKQLLIHHDVLRTRFTQENGEWKQYILNDETQVAVEHIDLSGVAAERQAATLESAASVQQARLHLTGGPVLRAVWFDLGPGQSSRVLIAIHHLVVDGVSWRILLEDLAAVCLQLMSGRTPVLPAKTTSFKYWSEQIVKQAGKGGLPIDNAYWLDSRRNRVAVLPVDEPAGRNLVAMEDEVTLALTAAETRTLLQDVPGAYRTKIDELLLTALTRTLCDWMRCESVLIDMEGHGREDIANELDVSRTVGWFTAVYPALLTVAGDSSSADMLKSVKEQLRAVPMNGIGYGLLRYASEDAVALASQPKAQVIFNYLGQLDTVMAADAPFVPTRAATGQSCDPAGVRPHELAIVGSISDGQMQLSWRYSGERYRKATIETLAGNYRQHLKALIAHCVLPDSGGYTPSDFPLIALPQSELDAMALKPRQIEDVYPLAPLQYGLVFHSLYAPESGVYCIQLGCRLSGELNVPAFKQAWQLLADRHSILRSSFQVKNQDQLLQIVHKHVQLPITEYDWRRYSAQEQALRWQQLLADDQANGFDFARAPLMRLALVQCSDKTHYFVWSYHHVLLDGWSAPLLIKDVFSAYHALRRGDAPSFPSVQPYSGYIAWLQKQDMGAAEAYWRSALGGFTAPTPLIIDKTPDHAADSHAKEGLALSASLSQALQAFAKHHQLTLNTLVQGAWGLLLSRYSGENDVVFGATVSGRPADMADIESMVGLFINSLPVRVKVTADSTALVWLQALFAQNQDMHRFEYAPLTHIQGWSDVPRGASLFESLLVFENYPIDQALTGNLDGLTIDEVSVVDQTSYPLTVSVFPGTELLLEISYAAGRFEAETIKRMLGHLQGLLEVFIEQPQTRLSELPFLNAAEQQQILLDWNATEVAYPKDRYIHQLIEAQAEATPDAPAVAFEGQALTYAELNGKANRLAHYLLKQGVGPDVLVGVCVERSLEMVIGLLGILKAGGAYLPLDPSYPQDRLEFMLSDVAPPVILTQAALSAKQDFGSAAVFRLDSDWAQLAQESAANPDIKLMPENLAYCIYTSGSTGQPKGAGVPHQGILNRLQWMQAEYALDQSDRVLQKTPYSFDVSVWEFFWPLMTGAQLVVAKPDQHKDSRALIDTIVREQITTVHFVPSMLQAFIDTTGAENCTGLKRVICSGEALPADLVARFQQKLPAGLHNLYGPTEASVDVSYWACIPDRAETAIPIGRPIANIALYILDRQLNPVPVGTPGELHIGGIGLGRGYLNRPGLTAEKFIPNPFGPSGSRLYKTGDLVRYRPDGDIDYLGRIDHQVKIRGFRIELGEIEARLLEAPDIKEAVVIAREDQPGDKRLVAYLVSGTAVASELLKLRLKETLPEYMVPSAFVQLDGMPLSANGKLDRKRLPRPDLSELTAKHYVAPRTASEEILAEIWADVLGVEKVGVEDNFFELGGHSLTATVLLSRITKQFQLDVPLHAIFAAPTVSGLAMVIEELLIEKLEALSEHEIEDLFNRNNSFVD</sequence>
<dbReference type="InterPro" id="IPR045851">
    <property type="entry name" value="AMP-bd_C_sf"/>
</dbReference>
<dbReference type="SMART" id="SM00823">
    <property type="entry name" value="PKS_PP"/>
    <property type="match status" value="2"/>
</dbReference>
<comment type="caution">
    <text evidence="7">The sequence shown here is derived from an EMBL/GenBank/DDBJ whole genome shotgun (WGS) entry which is preliminary data.</text>
</comment>
<dbReference type="NCBIfam" id="TIGR01733">
    <property type="entry name" value="AA-adenyl-dom"/>
    <property type="match status" value="2"/>
</dbReference>
<dbReference type="CDD" id="cd19534">
    <property type="entry name" value="E_NRPS"/>
    <property type="match status" value="1"/>
</dbReference>
<dbReference type="FunFam" id="3.30.300.30:FF:000010">
    <property type="entry name" value="Enterobactin synthetase component F"/>
    <property type="match status" value="2"/>
</dbReference>
<dbReference type="GO" id="GO:0031177">
    <property type="term" value="F:phosphopantetheine binding"/>
    <property type="evidence" value="ECO:0007669"/>
    <property type="project" value="InterPro"/>
</dbReference>
<dbReference type="InterPro" id="IPR025110">
    <property type="entry name" value="AMP-bd_C"/>
</dbReference>
<gene>
    <name evidence="7" type="ORF">B0F88_11661</name>
</gene>
<proteinExistence type="inferred from homology"/>
<protein>
    <submittedName>
        <fullName evidence="7">Non-ribosomal peptide synthase protein (TIGR01720 family)/amino acid adenylation domain-containing protein</fullName>
    </submittedName>
</protein>
<dbReference type="InterPro" id="IPR023213">
    <property type="entry name" value="CAT-like_dom_sf"/>
</dbReference>
<dbReference type="EMBL" id="PTIY01000016">
    <property type="protein sequence ID" value="PPK66612.1"/>
    <property type="molecule type" value="Genomic_DNA"/>
</dbReference>
<dbReference type="Gene3D" id="3.30.559.30">
    <property type="entry name" value="Nonribosomal peptide synthetase, condensation domain"/>
    <property type="match status" value="3"/>
</dbReference>
<evidence type="ECO:0000256" key="2">
    <source>
        <dbReference type="ARBA" id="ARBA00006432"/>
    </source>
</evidence>
<keyword evidence="4" id="KW-0597">Phosphoprotein</keyword>
<dbReference type="Pfam" id="PF00668">
    <property type="entry name" value="Condensation"/>
    <property type="match status" value="3"/>
</dbReference>
<dbReference type="Pfam" id="PF00501">
    <property type="entry name" value="AMP-binding"/>
    <property type="match status" value="2"/>
</dbReference>
<comment type="similarity">
    <text evidence="2">Belongs to the ATP-dependent AMP-binding enzyme family.</text>
</comment>
<dbReference type="InterPro" id="IPR006162">
    <property type="entry name" value="Ppantetheine_attach_site"/>
</dbReference>
<dbReference type="InterPro" id="IPR010071">
    <property type="entry name" value="AA_adenyl_dom"/>
</dbReference>
<evidence type="ECO:0000256" key="4">
    <source>
        <dbReference type="ARBA" id="ARBA00022553"/>
    </source>
</evidence>
<reference evidence="7 8" key="1">
    <citation type="submission" date="2018-02" db="EMBL/GenBank/DDBJ databases">
        <title>Subsurface microbial communities from deep shales in Ohio and West Virginia, USA.</title>
        <authorList>
            <person name="Wrighton K."/>
        </authorList>
    </citation>
    <scope>NUCLEOTIDE SEQUENCE [LARGE SCALE GENOMIC DNA]</scope>
    <source>
        <strain evidence="7 8">OWC-G53F</strain>
    </source>
</reference>
<evidence type="ECO:0000313" key="8">
    <source>
        <dbReference type="Proteomes" id="UP000238071"/>
    </source>
</evidence>
<dbReference type="PANTHER" id="PTHR45527">
    <property type="entry name" value="NONRIBOSOMAL PEPTIDE SYNTHETASE"/>
    <property type="match status" value="1"/>
</dbReference>
<dbReference type="CDD" id="cd19531">
    <property type="entry name" value="LCL_NRPS-like"/>
    <property type="match status" value="1"/>
</dbReference>
<dbReference type="Pfam" id="PF00550">
    <property type="entry name" value="PP-binding"/>
    <property type="match status" value="2"/>
</dbReference>
<dbReference type="Gene3D" id="3.40.50.1820">
    <property type="entry name" value="alpha/beta hydrolase"/>
    <property type="match status" value="1"/>
</dbReference>
<accession>A0A2S6GMZ6</accession>
<dbReference type="InterPro" id="IPR010060">
    <property type="entry name" value="NRPS_synth"/>
</dbReference>
<dbReference type="InterPro" id="IPR020845">
    <property type="entry name" value="AMP-binding_CS"/>
</dbReference>
<evidence type="ECO:0000256" key="5">
    <source>
        <dbReference type="ARBA" id="ARBA00022737"/>
    </source>
</evidence>
<name>A0A2S6GMZ6_9GAMM</name>
<dbReference type="OrthoDB" id="9757559at2"/>
<dbReference type="InterPro" id="IPR036736">
    <property type="entry name" value="ACP-like_sf"/>
</dbReference>
<dbReference type="Gene3D" id="3.40.50.980">
    <property type="match status" value="4"/>
</dbReference>
<dbReference type="PROSITE" id="PS50075">
    <property type="entry name" value="CARRIER"/>
    <property type="match status" value="2"/>
</dbReference>
<dbReference type="PANTHER" id="PTHR45527:SF1">
    <property type="entry name" value="FATTY ACID SYNTHASE"/>
    <property type="match status" value="1"/>
</dbReference>
<dbReference type="InterPro" id="IPR029058">
    <property type="entry name" value="AB_hydrolase_fold"/>
</dbReference>
<dbReference type="FunFam" id="2.30.38.10:FF:000001">
    <property type="entry name" value="Non-ribosomal peptide synthetase PvdI"/>
    <property type="match status" value="2"/>
</dbReference>
<evidence type="ECO:0000256" key="1">
    <source>
        <dbReference type="ARBA" id="ARBA00001957"/>
    </source>
</evidence>
<evidence type="ECO:0000259" key="6">
    <source>
        <dbReference type="PROSITE" id="PS50075"/>
    </source>
</evidence>